<accession>A0A8H5BWA9</accession>
<name>A0A8H5BWA9_9AGAR</name>
<dbReference type="AlphaFoldDB" id="A0A8H5BWA9"/>
<evidence type="ECO:0008006" key="3">
    <source>
        <dbReference type="Google" id="ProtNLM"/>
    </source>
</evidence>
<dbReference type="Gene3D" id="2.60.40.420">
    <property type="entry name" value="Cupredoxins - blue copper proteins"/>
    <property type="match status" value="1"/>
</dbReference>
<keyword evidence="2" id="KW-1185">Reference proteome</keyword>
<dbReference type="InterPro" id="IPR052953">
    <property type="entry name" value="Ser-rich/MCO-related"/>
</dbReference>
<reference evidence="1 2" key="1">
    <citation type="journal article" date="2020" name="ISME J.">
        <title>Uncovering the hidden diversity of litter-decomposition mechanisms in mushroom-forming fungi.</title>
        <authorList>
            <person name="Floudas D."/>
            <person name="Bentzer J."/>
            <person name="Ahren D."/>
            <person name="Johansson T."/>
            <person name="Persson P."/>
            <person name="Tunlid A."/>
        </authorList>
    </citation>
    <scope>NUCLEOTIDE SEQUENCE [LARGE SCALE GENOMIC DNA]</scope>
    <source>
        <strain evidence="1 2">CBS 101986</strain>
    </source>
</reference>
<dbReference type="InterPro" id="IPR008972">
    <property type="entry name" value="Cupredoxin"/>
</dbReference>
<sequence>MRIYLSRPEVLDASLQFSSVSPLPYLYSLLSTSTFIMFSKIIAAFLLPALAAAQNYGGPPPAPVSTAAPPTPSAPPSGNGTMNVDVGFNGNFVFNPANITAPVGTIVNFFFPASLAHSVTQSSFAAPCTYLAADNTTNPPTPAGFDSGLVISSIFSINVTDTQPIWFHCTQVTHCGLGMVGSINAPTTGNNTFMAFQAAAMALGSNTPSQTGPGVIGGAHGVATALPSSDVGGSSGSNSSGATRYGVSAAAALLSAAFAAAFMF</sequence>
<dbReference type="CDD" id="cd00920">
    <property type="entry name" value="Cupredoxin"/>
    <property type="match status" value="1"/>
</dbReference>
<dbReference type="PANTHER" id="PTHR34883">
    <property type="entry name" value="SERINE-RICH PROTEIN, PUTATIVE-RELATED-RELATED"/>
    <property type="match status" value="1"/>
</dbReference>
<dbReference type="EMBL" id="JAACJJ010000001">
    <property type="protein sequence ID" value="KAF5330429.1"/>
    <property type="molecule type" value="Genomic_DNA"/>
</dbReference>
<organism evidence="1 2">
    <name type="scientific">Psilocybe cf. subviscida</name>
    <dbReference type="NCBI Taxonomy" id="2480587"/>
    <lineage>
        <taxon>Eukaryota</taxon>
        <taxon>Fungi</taxon>
        <taxon>Dikarya</taxon>
        <taxon>Basidiomycota</taxon>
        <taxon>Agaricomycotina</taxon>
        <taxon>Agaricomycetes</taxon>
        <taxon>Agaricomycetidae</taxon>
        <taxon>Agaricales</taxon>
        <taxon>Agaricineae</taxon>
        <taxon>Strophariaceae</taxon>
        <taxon>Psilocybe</taxon>
    </lineage>
</organism>
<proteinExistence type="predicted"/>
<dbReference type="OrthoDB" id="1921208at2759"/>
<dbReference type="SUPFAM" id="SSF49503">
    <property type="entry name" value="Cupredoxins"/>
    <property type="match status" value="1"/>
</dbReference>
<comment type="caution">
    <text evidence="1">The sequence shown here is derived from an EMBL/GenBank/DDBJ whole genome shotgun (WGS) entry which is preliminary data.</text>
</comment>
<dbReference type="PANTHER" id="PTHR34883:SF15">
    <property type="entry name" value="EXTRACELLULAR SERINE-RICH PROTEIN"/>
    <property type="match status" value="1"/>
</dbReference>
<dbReference type="Proteomes" id="UP000567179">
    <property type="component" value="Unassembled WGS sequence"/>
</dbReference>
<gene>
    <name evidence="1" type="ORF">D9619_005621</name>
</gene>
<evidence type="ECO:0000313" key="2">
    <source>
        <dbReference type="Proteomes" id="UP000567179"/>
    </source>
</evidence>
<evidence type="ECO:0000313" key="1">
    <source>
        <dbReference type="EMBL" id="KAF5330429.1"/>
    </source>
</evidence>
<protein>
    <recommendedName>
        <fullName evidence="3">Blue (type 1) copper domain-containing protein</fullName>
    </recommendedName>
</protein>